<dbReference type="Pfam" id="PF01370">
    <property type="entry name" value="Epimerase"/>
    <property type="match status" value="1"/>
</dbReference>
<evidence type="ECO:0000313" key="3">
    <source>
        <dbReference type="Proteomes" id="UP000193144"/>
    </source>
</evidence>
<accession>A0A1Y1YPJ2</accession>
<dbReference type="InterPro" id="IPR050177">
    <property type="entry name" value="Lipid_A_modif_metabolic_enz"/>
</dbReference>
<evidence type="ECO:0000259" key="1">
    <source>
        <dbReference type="Pfam" id="PF01370"/>
    </source>
</evidence>
<dbReference type="Gene3D" id="3.40.50.720">
    <property type="entry name" value="NAD(P)-binding Rossmann-like Domain"/>
    <property type="match status" value="1"/>
</dbReference>
<feature type="domain" description="NAD-dependent epimerase/dehydratase" evidence="1">
    <location>
        <begin position="22"/>
        <end position="256"/>
    </location>
</feature>
<dbReference type="EMBL" id="MCFA01000191">
    <property type="protein sequence ID" value="ORX99895.1"/>
    <property type="molecule type" value="Genomic_DNA"/>
</dbReference>
<dbReference type="SUPFAM" id="SSF51735">
    <property type="entry name" value="NAD(P)-binding Rossmann-fold domains"/>
    <property type="match status" value="1"/>
</dbReference>
<keyword evidence="3" id="KW-1185">Reference proteome</keyword>
<sequence length="385" mass="43893">MAENGTTTEAPPTTTQPEKPAVLIIGGLGYTGRFLTRYIHDNNLASEIRIVDKHLPELAWLAPEFKEACSRERFMQADASREQSLQRIFDRENGKQFDYVFNCGGETRYSQEDEVYKMRSYGLSMAVGGEAAKRGVRCFVELSTGMIYKPDSVPRKETDKVKPWSKLAKWKLTAEEDLAKIEGLNLLVLRMAHVYGPYTSKFISTALCMARVYQFLNEEMKFLWKEDLRTNTVHIEDAVRAIWVGAEWYVKAPPPRKPVPTFNVVDHGNTSQGLMAKTIHEVFNIDTGFHGTLISAFARLNLDHVVDDVNDKLLDPWADLQIKAGINQPTPLSPFMEKELLKDTDLSLDGSSFEQETGFQYEHPQLTKEEIEKVIESYRAMGWWP</sequence>
<dbReference type="PANTHER" id="PTHR43245">
    <property type="entry name" value="BIFUNCTIONAL POLYMYXIN RESISTANCE PROTEIN ARNA"/>
    <property type="match status" value="1"/>
</dbReference>
<dbReference type="InterPro" id="IPR001509">
    <property type="entry name" value="Epimerase_deHydtase"/>
</dbReference>
<dbReference type="InterPro" id="IPR036291">
    <property type="entry name" value="NAD(P)-bd_dom_sf"/>
</dbReference>
<dbReference type="AlphaFoldDB" id="A0A1Y1YPJ2"/>
<protein>
    <submittedName>
        <fullName evidence="2">NAD dependent epimerase/dehydratase family protein</fullName>
    </submittedName>
</protein>
<reference evidence="2 3" key="1">
    <citation type="submission" date="2016-07" db="EMBL/GenBank/DDBJ databases">
        <title>Pervasive Adenine N6-methylation of Active Genes in Fungi.</title>
        <authorList>
            <consortium name="DOE Joint Genome Institute"/>
            <person name="Mondo S.J."/>
            <person name="Dannebaum R.O."/>
            <person name="Kuo R.C."/>
            <person name="Labutti K."/>
            <person name="Haridas S."/>
            <person name="Kuo A."/>
            <person name="Salamov A."/>
            <person name="Ahrendt S.R."/>
            <person name="Lipzen A."/>
            <person name="Sullivan W."/>
            <person name="Andreopoulos W.B."/>
            <person name="Clum A."/>
            <person name="Lindquist E."/>
            <person name="Daum C."/>
            <person name="Ramamoorthy G.K."/>
            <person name="Gryganskyi A."/>
            <person name="Culley D."/>
            <person name="Magnuson J.K."/>
            <person name="James T.Y."/>
            <person name="O'Malley M.A."/>
            <person name="Stajich J.E."/>
            <person name="Spatafora J.W."/>
            <person name="Visel A."/>
            <person name="Grigoriev I.V."/>
        </authorList>
    </citation>
    <scope>NUCLEOTIDE SEQUENCE [LARGE SCALE GENOMIC DNA]</scope>
    <source>
        <strain evidence="2 3">CBS 115471</strain>
    </source>
</reference>
<proteinExistence type="predicted"/>
<dbReference type="STRING" id="1231657.A0A1Y1YPJ2"/>
<dbReference type="PANTHER" id="PTHR43245:SF11">
    <property type="entry name" value="LD23561P"/>
    <property type="match status" value="1"/>
</dbReference>
<dbReference type="Proteomes" id="UP000193144">
    <property type="component" value="Unassembled WGS sequence"/>
</dbReference>
<comment type="caution">
    <text evidence="2">The sequence shown here is derived from an EMBL/GenBank/DDBJ whole genome shotgun (WGS) entry which is preliminary data.</text>
</comment>
<dbReference type="OrthoDB" id="16464at2759"/>
<gene>
    <name evidence="2" type="ORF">BCR34DRAFT_122444</name>
</gene>
<name>A0A1Y1YPJ2_9PLEO</name>
<evidence type="ECO:0000313" key="2">
    <source>
        <dbReference type="EMBL" id="ORX99895.1"/>
    </source>
</evidence>
<organism evidence="2 3">
    <name type="scientific">Clohesyomyces aquaticus</name>
    <dbReference type="NCBI Taxonomy" id="1231657"/>
    <lineage>
        <taxon>Eukaryota</taxon>
        <taxon>Fungi</taxon>
        <taxon>Dikarya</taxon>
        <taxon>Ascomycota</taxon>
        <taxon>Pezizomycotina</taxon>
        <taxon>Dothideomycetes</taxon>
        <taxon>Pleosporomycetidae</taxon>
        <taxon>Pleosporales</taxon>
        <taxon>Lindgomycetaceae</taxon>
        <taxon>Clohesyomyces</taxon>
    </lineage>
</organism>